<evidence type="ECO:0000256" key="2">
    <source>
        <dbReference type="PROSITE-ProRule" id="PRU00169"/>
    </source>
</evidence>
<dbReference type="Pfam" id="PF00072">
    <property type="entry name" value="Response_reg"/>
    <property type="match status" value="1"/>
</dbReference>
<gene>
    <name evidence="4" type="ORF">CEW88_00505</name>
</gene>
<dbReference type="Gene3D" id="3.40.50.2300">
    <property type="match status" value="1"/>
</dbReference>
<dbReference type="Gene3D" id="3.60.40.10">
    <property type="entry name" value="PPM-type phosphatase domain"/>
    <property type="match status" value="1"/>
</dbReference>
<dbReference type="InterPro" id="IPR001932">
    <property type="entry name" value="PPM-type_phosphatase-like_dom"/>
</dbReference>
<proteinExistence type="predicted"/>
<dbReference type="GO" id="GO:0016791">
    <property type="term" value="F:phosphatase activity"/>
    <property type="evidence" value="ECO:0007669"/>
    <property type="project" value="TreeGrafter"/>
</dbReference>
<dbReference type="PANTHER" id="PTHR43156">
    <property type="entry name" value="STAGE II SPORULATION PROTEIN E-RELATED"/>
    <property type="match status" value="1"/>
</dbReference>
<keyword evidence="2" id="KW-0597">Phosphoprotein</keyword>
<evidence type="ECO:0000259" key="3">
    <source>
        <dbReference type="PROSITE" id="PS50110"/>
    </source>
</evidence>
<dbReference type="PROSITE" id="PS50110">
    <property type="entry name" value="RESPONSE_REGULATORY"/>
    <property type="match status" value="1"/>
</dbReference>
<reference evidence="4 5" key="1">
    <citation type="submission" date="2017-06" db="EMBL/GenBank/DDBJ databases">
        <title>Yangia sp. YSBP01 complete genome sequence.</title>
        <authorList>
            <person name="Woo J.-H."/>
            <person name="Kim H.-S."/>
        </authorList>
    </citation>
    <scope>NUCLEOTIDE SEQUENCE [LARGE SCALE GENOMIC DNA]</scope>
    <source>
        <strain evidence="4 5">YSBP01</strain>
    </source>
</reference>
<dbReference type="AlphaFoldDB" id="A0A2U8H946"/>
<evidence type="ECO:0000313" key="5">
    <source>
        <dbReference type="Proteomes" id="UP000244915"/>
    </source>
</evidence>
<evidence type="ECO:0000256" key="1">
    <source>
        <dbReference type="ARBA" id="ARBA00022801"/>
    </source>
</evidence>
<accession>A0A2U8H946</accession>
<dbReference type="InterPro" id="IPR036457">
    <property type="entry name" value="PPM-type-like_dom_sf"/>
</dbReference>
<dbReference type="InterPro" id="IPR001789">
    <property type="entry name" value="Sig_transdc_resp-reg_receiver"/>
</dbReference>
<keyword evidence="1" id="KW-0378">Hydrolase</keyword>
<feature type="modified residue" description="4-aspartylphosphate" evidence="2">
    <location>
        <position position="122"/>
    </location>
</feature>
<dbReference type="Pfam" id="PF07228">
    <property type="entry name" value="SpoIIE"/>
    <property type="match status" value="1"/>
</dbReference>
<feature type="domain" description="Response regulatory" evidence="3">
    <location>
        <begin position="73"/>
        <end position="189"/>
    </location>
</feature>
<dbReference type="PANTHER" id="PTHR43156:SF2">
    <property type="entry name" value="STAGE II SPORULATION PROTEIN E"/>
    <property type="match status" value="1"/>
</dbReference>
<dbReference type="SUPFAM" id="SSF81606">
    <property type="entry name" value="PP2C-like"/>
    <property type="match status" value="1"/>
</dbReference>
<dbReference type="InterPro" id="IPR052016">
    <property type="entry name" value="Bact_Sigma-Reg"/>
</dbReference>
<dbReference type="SUPFAM" id="SSF52172">
    <property type="entry name" value="CheY-like"/>
    <property type="match status" value="1"/>
</dbReference>
<dbReference type="SMART" id="SM00448">
    <property type="entry name" value="REC"/>
    <property type="match status" value="1"/>
</dbReference>
<dbReference type="KEGG" id="ypac:CEW88_00505"/>
<dbReference type="Proteomes" id="UP000244915">
    <property type="component" value="Chromosome 1"/>
</dbReference>
<name>A0A2U8H946_9RHOB</name>
<protein>
    <submittedName>
        <fullName evidence="4">Fused response regulator/phosphatase</fullName>
    </submittedName>
</protein>
<evidence type="ECO:0000313" key="4">
    <source>
        <dbReference type="EMBL" id="AWI82281.1"/>
    </source>
</evidence>
<dbReference type="SMART" id="SM00331">
    <property type="entry name" value="PP2C_SIG"/>
    <property type="match status" value="1"/>
</dbReference>
<dbReference type="GO" id="GO:0000160">
    <property type="term" value="P:phosphorelay signal transduction system"/>
    <property type="evidence" value="ECO:0007669"/>
    <property type="project" value="InterPro"/>
</dbReference>
<dbReference type="InterPro" id="IPR011006">
    <property type="entry name" value="CheY-like_superfamily"/>
</dbReference>
<dbReference type="OrthoDB" id="9811749at2"/>
<sequence length="466" mass="50582">MSGLRSSGYLLCGDLHAKLNEAFRCGGLPPVKARINARTLGCIPVRCSLEGRRVIPNTAESFEPNWGRAPIRRVLVVDDSPLQLKILSSMLQRWGLEVSQAQSGAEALLLCAEMRPDAVLSDWMMPGMDGLEFCRLFRAQCGDRYGYFILLTSKSDKAEIARGLDAGADDFLTKPVNASELRARINAGARILQMQRQLSATLGQLQEAYDAVDRDLQQARTIQQALVPRRNRRIGTSQVSLLLKPCGHVGGDLVGSFSHCERSVGVYSIDVSGHGITSALMTARIAGLLGGDFPDQNIALERIVHGTLFRPPEEVARRLNERLAADPGVAEYLTMAYAVADLDSGKVELVQAGHPPPLLLRAGGGAEFIGKGGLPVGLIPGARYERLRLQMRPGDRLLLYSDGLTEALMPDGTQLDLAGLRALAPEVQGQGTEYLDDLFWRVTQRMRSGAQLEDDVSAALLEFGGI</sequence>
<organism evidence="4 5">
    <name type="scientific">Alloyangia pacifica</name>
    <dbReference type="NCBI Taxonomy" id="311180"/>
    <lineage>
        <taxon>Bacteria</taxon>
        <taxon>Pseudomonadati</taxon>
        <taxon>Pseudomonadota</taxon>
        <taxon>Alphaproteobacteria</taxon>
        <taxon>Rhodobacterales</taxon>
        <taxon>Roseobacteraceae</taxon>
        <taxon>Alloyangia</taxon>
    </lineage>
</organism>
<dbReference type="EMBL" id="CP022189">
    <property type="protein sequence ID" value="AWI82281.1"/>
    <property type="molecule type" value="Genomic_DNA"/>
</dbReference>